<feature type="domain" description="Amine oxidase" evidence="7">
    <location>
        <begin position="15"/>
        <end position="404"/>
    </location>
</feature>
<proteinExistence type="inferred from homology"/>
<organism evidence="8 9">
    <name type="scientific">Aureimonas jatrophae</name>
    <dbReference type="NCBI Taxonomy" id="1166073"/>
    <lineage>
        <taxon>Bacteria</taxon>
        <taxon>Pseudomonadati</taxon>
        <taxon>Pseudomonadota</taxon>
        <taxon>Alphaproteobacteria</taxon>
        <taxon>Hyphomicrobiales</taxon>
        <taxon>Aurantimonadaceae</taxon>
        <taxon>Aureimonas</taxon>
    </lineage>
</organism>
<name>A0A1H0ERX9_9HYPH</name>
<keyword evidence="5" id="KW-0073">Auxin biosynthesis</keyword>
<evidence type="ECO:0000256" key="3">
    <source>
        <dbReference type="ARBA" id="ARBA00012535"/>
    </source>
</evidence>
<dbReference type="EC" id="1.13.12.3" evidence="3"/>
<comment type="similarity">
    <text evidence="2">Belongs to the tryptophan 2-monooxygenase family.</text>
</comment>
<accession>A0A1H0ERX9</accession>
<dbReference type="GO" id="GO:0009851">
    <property type="term" value="P:auxin biosynthetic process"/>
    <property type="evidence" value="ECO:0007669"/>
    <property type="project" value="UniProtKB-KW"/>
</dbReference>
<dbReference type="SUPFAM" id="SSF54373">
    <property type="entry name" value="FAD-linked reductases, C-terminal domain"/>
    <property type="match status" value="1"/>
</dbReference>
<evidence type="ECO:0000313" key="8">
    <source>
        <dbReference type="EMBL" id="SDN85110.1"/>
    </source>
</evidence>
<dbReference type="Gene3D" id="3.90.660.10">
    <property type="match status" value="1"/>
</dbReference>
<evidence type="ECO:0000259" key="7">
    <source>
        <dbReference type="Pfam" id="PF01593"/>
    </source>
</evidence>
<keyword evidence="9" id="KW-1185">Reference proteome</keyword>
<reference evidence="8 9" key="1">
    <citation type="submission" date="2016-10" db="EMBL/GenBank/DDBJ databases">
        <authorList>
            <person name="de Groot N.N."/>
        </authorList>
    </citation>
    <scope>NUCLEOTIDE SEQUENCE [LARGE SCALE GENOMIC DNA]</scope>
    <source>
        <strain evidence="9">L7-484,KACC 16230,DSM 25025</strain>
    </source>
</reference>
<evidence type="ECO:0000256" key="1">
    <source>
        <dbReference type="ARBA" id="ARBA00004814"/>
    </source>
</evidence>
<dbReference type="PANTHER" id="PTHR10742">
    <property type="entry name" value="FLAVIN MONOAMINE OXIDASE"/>
    <property type="match status" value="1"/>
</dbReference>
<dbReference type="AlphaFoldDB" id="A0A1H0ERX9"/>
<dbReference type="Proteomes" id="UP000198793">
    <property type="component" value="Unassembled WGS sequence"/>
</dbReference>
<evidence type="ECO:0000256" key="6">
    <source>
        <dbReference type="ARBA" id="ARBA00047321"/>
    </source>
</evidence>
<sequence>MSSSLPVLVIGAGAGGLGAARTLHDAGVPVLVIEARDRIGGRAHTVLSPRGDPIDHGCGWLHSATENPMVAIAQREGFTIDRSTPPWQRRSATPGFGEADQAAFGAAIDRFDERLVEARGDADRPASAMLEPGNRWNPLIDAVSTWYSGAELDLVSAVDLDRYDDNGRNWRVREGYGRLVETLARDLDIRLGVRAETVRHDGRTVLVETSAGTIEASAVVVALPSAVLAAGALRFHPALPDKIEAADALPLGLADKLYFQLEDADRFESDRAVFGRTDTRRTASYTLRPYGLAQVECYFGGALAQDLERDGEPGFVEFALDELSALYGSDMRRRLTALPMTLWGREPESLGSYSYARPGMALMRERLGEPVDERLFFAGEAVSPTHYSTAHGAYLTGIEAARRIVAARHGEIAA</sequence>
<dbReference type="PANTHER" id="PTHR10742:SF410">
    <property type="entry name" value="LYSINE-SPECIFIC HISTONE DEMETHYLASE 2"/>
    <property type="match status" value="1"/>
</dbReference>
<dbReference type="RefSeq" id="WP_090670136.1">
    <property type="nucleotide sequence ID" value="NZ_FNIT01000002.1"/>
</dbReference>
<dbReference type="Gene3D" id="3.50.50.60">
    <property type="entry name" value="FAD/NAD(P)-binding domain"/>
    <property type="match status" value="1"/>
</dbReference>
<evidence type="ECO:0000256" key="5">
    <source>
        <dbReference type="ARBA" id="ARBA00023070"/>
    </source>
</evidence>
<gene>
    <name evidence="8" type="ORF">SAMN05192530_102190</name>
</gene>
<evidence type="ECO:0000256" key="4">
    <source>
        <dbReference type="ARBA" id="ARBA00017871"/>
    </source>
</evidence>
<evidence type="ECO:0000313" key="9">
    <source>
        <dbReference type="Proteomes" id="UP000198793"/>
    </source>
</evidence>
<dbReference type="SUPFAM" id="SSF51905">
    <property type="entry name" value="FAD/NAD(P)-binding domain"/>
    <property type="match status" value="1"/>
</dbReference>
<evidence type="ECO:0000256" key="2">
    <source>
        <dbReference type="ARBA" id="ARBA00005833"/>
    </source>
</evidence>
<dbReference type="GO" id="GO:0050361">
    <property type="term" value="F:tryptophan 2-monooxygenase activity"/>
    <property type="evidence" value="ECO:0007669"/>
    <property type="project" value="UniProtKB-EC"/>
</dbReference>
<dbReference type="STRING" id="1166073.SAMN05192530_102190"/>
<dbReference type="InterPro" id="IPR050281">
    <property type="entry name" value="Flavin_monoamine_oxidase"/>
</dbReference>
<dbReference type="InterPro" id="IPR002937">
    <property type="entry name" value="Amino_oxidase"/>
</dbReference>
<dbReference type="InterPro" id="IPR036188">
    <property type="entry name" value="FAD/NAD-bd_sf"/>
</dbReference>
<dbReference type="OrthoDB" id="337830at2"/>
<dbReference type="PRINTS" id="PR00420">
    <property type="entry name" value="RNGMNOXGNASE"/>
</dbReference>
<dbReference type="Pfam" id="PF01593">
    <property type="entry name" value="Amino_oxidase"/>
    <property type="match status" value="1"/>
</dbReference>
<dbReference type="EMBL" id="FNIT01000002">
    <property type="protein sequence ID" value="SDN85110.1"/>
    <property type="molecule type" value="Genomic_DNA"/>
</dbReference>
<comment type="pathway">
    <text evidence="1">Plant hormone metabolism; auxin biosynthesis.</text>
</comment>
<protein>
    <recommendedName>
        <fullName evidence="4">Tryptophan 2-monooxygenase</fullName>
        <ecNumber evidence="3">1.13.12.3</ecNumber>
    </recommendedName>
</protein>
<comment type="catalytic activity">
    <reaction evidence="6">
        <text>L-tryptophan + O2 = indole-3-acetamide + CO2 + H2O</text>
        <dbReference type="Rhea" id="RHEA:16165"/>
        <dbReference type="ChEBI" id="CHEBI:15377"/>
        <dbReference type="ChEBI" id="CHEBI:15379"/>
        <dbReference type="ChEBI" id="CHEBI:16031"/>
        <dbReference type="ChEBI" id="CHEBI:16526"/>
        <dbReference type="ChEBI" id="CHEBI:57912"/>
        <dbReference type="EC" id="1.13.12.3"/>
    </reaction>
</comment>